<evidence type="ECO:0008006" key="3">
    <source>
        <dbReference type="Google" id="ProtNLM"/>
    </source>
</evidence>
<protein>
    <recommendedName>
        <fullName evidence="3">DUF4367 domain-containing protein</fullName>
    </recommendedName>
</protein>
<name>A0ABV1MPL9_9BACI</name>
<evidence type="ECO:0000313" key="2">
    <source>
        <dbReference type="Proteomes" id="UP001478862"/>
    </source>
</evidence>
<accession>A0ABV1MPL9</accession>
<proteinExistence type="predicted"/>
<comment type="caution">
    <text evidence="1">The sequence shown here is derived from an EMBL/GenBank/DDBJ whole genome shotgun (WGS) entry which is preliminary data.</text>
</comment>
<gene>
    <name evidence="1" type="ORF">ABNX05_07490</name>
</gene>
<dbReference type="RefSeq" id="WP_349659154.1">
    <property type="nucleotide sequence ID" value="NZ_JBEGDG010000004.1"/>
</dbReference>
<dbReference type="Proteomes" id="UP001478862">
    <property type="component" value="Unassembled WGS sequence"/>
</dbReference>
<reference evidence="1 2" key="1">
    <citation type="submission" date="2024-06" db="EMBL/GenBank/DDBJ databases">
        <title>Lysinibacillus zambalefons sp. nov., a Novel Firmicute Isolated from the Poon Bato Zambales Hyperalkaline Spring.</title>
        <authorList>
            <person name="Aja J.A."/>
            <person name="Lazaro J.E.H."/>
            <person name="Llorin L.D."/>
            <person name="Lim K.R."/>
            <person name="Teodosio J."/>
            <person name="Dalisay D.S."/>
        </authorList>
    </citation>
    <scope>NUCLEOTIDE SEQUENCE [LARGE SCALE GENOMIC DNA]</scope>
    <source>
        <strain evidence="1 2">M3</strain>
    </source>
</reference>
<sequence>MSFTSVRVVGLLLLLLGLTGCNLSVDEQIQDGLQNMKTVFAEQPEEQTDRIGDVELYLPSNFKVDDSSDAYNILVTTGKERYILFINDREDADSKLYYNLLKADSSKNIIEENTYEKNGIFGFATVLKTDNENEFELIVSNGGVKMTTISHAEHIKDNLHEMTKIVHSVKIK</sequence>
<evidence type="ECO:0000313" key="1">
    <source>
        <dbReference type="EMBL" id="MEQ6354452.1"/>
    </source>
</evidence>
<dbReference type="PROSITE" id="PS51257">
    <property type="entry name" value="PROKAR_LIPOPROTEIN"/>
    <property type="match status" value="1"/>
</dbReference>
<keyword evidence="2" id="KW-1185">Reference proteome</keyword>
<organism evidence="1 2">
    <name type="scientific">Lysinibacillus zambalensis</name>
    <dbReference type="NCBI Taxonomy" id="3160866"/>
    <lineage>
        <taxon>Bacteria</taxon>
        <taxon>Bacillati</taxon>
        <taxon>Bacillota</taxon>
        <taxon>Bacilli</taxon>
        <taxon>Bacillales</taxon>
        <taxon>Bacillaceae</taxon>
        <taxon>Lysinibacillus</taxon>
    </lineage>
</organism>
<dbReference type="EMBL" id="JBEGDG010000004">
    <property type="protein sequence ID" value="MEQ6354452.1"/>
    <property type="molecule type" value="Genomic_DNA"/>
</dbReference>